<evidence type="ECO:0000256" key="5">
    <source>
        <dbReference type="ARBA" id="ARBA00022832"/>
    </source>
</evidence>
<evidence type="ECO:0000256" key="8">
    <source>
        <dbReference type="ARBA" id="ARBA00023136"/>
    </source>
</evidence>
<evidence type="ECO:0000256" key="7">
    <source>
        <dbReference type="ARBA" id="ARBA00023098"/>
    </source>
</evidence>
<evidence type="ECO:0000313" key="12">
    <source>
        <dbReference type="Proteomes" id="UP001152888"/>
    </source>
</evidence>
<accession>A0A9P0M7C4</accession>
<name>A0A9P0M7C4_ACAOB</name>
<feature type="transmembrane region" description="Helical" evidence="10">
    <location>
        <begin position="167"/>
        <end position="186"/>
    </location>
</feature>
<feature type="transmembrane region" description="Helical" evidence="10">
    <location>
        <begin position="144"/>
        <end position="161"/>
    </location>
</feature>
<evidence type="ECO:0000256" key="6">
    <source>
        <dbReference type="ARBA" id="ARBA00022989"/>
    </source>
</evidence>
<comment type="catalytic activity">
    <reaction evidence="10">
        <text>a very-long-chain acyl-CoA + malonyl-CoA + H(+) = a very-long-chain 3-oxoacyl-CoA + CO2 + CoA</text>
        <dbReference type="Rhea" id="RHEA:32727"/>
        <dbReference type="ChEBI" id="CHEBI:15378"/>
        <dbReference type="ChEBI" id="CHEBI:16526"/>
        <dbReference type="ChEBI" id="CHEBI:57287"/>
        <dbReference type="ChEBI" id="CHEBI:57384"/>
        <dbReference type="ChEBI" id="CHEBI:90725"/>
        <dbReference type="ChEBI" id="CHEBI:90736"/>
        <dbReference type="EC" id="2.3.1.199"/>
    </reaction>
</comment>
<dbReference type="GO" id="GO:0034626">
    <property type="term" value="P:fatty acid elongation, polyunsaturated fatty acid"/>
    <property type="evidence" value="ECO:0007669"/>
    <property type="project" value="TreeGrafter"/>
</dbReference>
<evidence type="ECO:0000256" key="3">
    <source>
        <dbReference type="ARBA" id="ARBA00022679"/>
    </source>
</evidence>
<dbReference type="GO" id="GO:0042761">
    <property type="term" value="P:very long-chain fatty acid biosynthetic process"/>
    <property type="evidence" value="ECO:0007669"/>
    <property type="project" value="TreeGrafter"/>
</dbReference>
<dbReference type="PANTHER" id="PTHR11157:SF21">
    <property type="entry name" value="ELONGATION OF VERY LONG CHAIN FATTY ACIDS PROTEIN"/>
    <property type="match status" value="1"/>
</dbReference>
<sequence>MALVLKKIYHLFLSAEELSDQRLKDAWVLGKPIQLLALTAIYLYFVKKLGPQLMEKRKPLEIKKIMMAYDILQVVLNAYVSWEALLSLLKGNWRCNAIDYSDDPFALRQLWIGKCYFWLKILDLLDTVFFVLRKSYRQISFLHLYHHSVMLLGMWYGVTYFCGGDSLWVACVNGFVHTIMFLYYFLAAYDASWKNNLTVKKTLTQIQLVQFLFFTLKFSQLFIQKDCMYPKIASILFVPQNLFMSALFMDFYLKSYVYKVKKS</sequence>
<dbReference type="GO" id="GO:0009922">
    <property type="term" value="F:fatty acid elongase activity"/>
    <property type="evidence" value="ECO:0007669"/>
    <property type="project" value="UniProtKB-EC"/>
</dbReference>
<gene>
    <name evidence="11" type="ORF">ACAOBT_LOCUS30337</name>
</gene>
<evidence type="ECO:0000256" key="4">
    <source>
        <dbReference type="ARBA" id="ARBA00022692"/>
    </source>
</evidence>
<dbReference type="EC" id="2.3.1.199" evidence="10"/>
<dbReference type="Proteomes" id="UP001152888">
    <property type="component" value="Unassembled WGS sequence"/>
</dbReference>
<keyword evidence="3 10" id="KW-0808">Transferase</keyword>
<comment type="subcellular location">
    <subcellularLocation>
        <location evidence="1">Membrane</location>
        <topology evidence="1">Multi-pass membrane protein</topology>
    </subcellularLocation>
</comment>
<dbReference type="GO" id="GO:0034625">
    <property type="term" value="P:fatty acid elongation, monounsaturated fatty acid"/>
    <property type="evidence" value="ECO:0007669"/>
    <property type="project" value="TreeGrafter"/>
</dbReference>
<keyword evidence="2 10" id="KW-0444">Lipid biosynthesis</keyword>
<dbReference type="AlphaFoldDB" id="A0A9P0M7C4"/>
<organism evidence="11 12">
    <name type="scientific">Acanthoscelides obtectus</name>
    <name type="common">Bean weevil</name>
    <name type="synonym">Bruchus obtectus</name>
    <dbReference type="NCBI Taxonomy" id="200917"/>
    <lineage>
        <taxon>Eukaryota</taxon>
        <taxon>Metazoa</taxon>
        <taxon>Ecdysozoa</taxon>
        <taxon>Arthropoda</taxon>
        <taxon>Hexapoda</taxon>
        <taxon>Insecta</taxon>
        <taxon>Pterygota</taxon>
        <taxon>Neoptera</taxon>
        <taxon>Endopterygota</taxon>
        <taxon>Coleoptera</taxon>
        <taxon>Polyphaga</taxon>
        <taxon>Cucujiformia</taxon>
        <taxon>Chrysomeloidea</taxon>
        <taxon>Chrysomelidae</taxon>
        <taxon>Bruchinae</taxon>
        <taxon>Bruchini</taxon>
        <taxon>Acanthoscelides</taxon>
    </lineage>
</organism>
<evidence type="ECO:0000256" key="2">
    <source>
        <dbReference type="ARBA" id="ARBA00022516"/>
    </source>
</evidence>
<keyword evidence="4 10" id="KW-0812">Transmembrane</keyword>
<dbReference type="GO" id="GO:0005789">
    <property type="term" value="C:endoplasmic reticulum membrane"/>
    <property type="evidence" value="ECO:0007669"/>
    <property type="project" value="TreeGrafter"/>
</dbReference>
<feature type="transmembrane region" description="Helical" evidence="10">
    <location>
        <begin position="109"/>
        <end position="132"/>
    </location>
</feature>
<reference evidence="11" key="1">
    <citation type="submission" date="2022-03" db="EMBL/GenBank/DDBJ databases">
        <authorList>
            <person name="Sayadi A."/>
        </authorList>
    </citation>
    <scope>NUCLEOTIDE SEQUENCE</scope>
</reference>
<evidence type="ECO:0000256" key="10">
    <source>
        <dbReference type="RuleBase" id="RU361115"/>
    </source>
</evidence>
<feature type="transmembrane region" description="Helical" evidence="10">
    <location>
        <begin position="235"/>
        <end position="253"/>
    </location>
</feature>
<evidence type="ECO:0000256" key="9">
    <source>
        <dbReference type="ARBA" id="ARBA00023160"/>
    </source>
</evidence>
<keyword evidence="9 10" id="KW-0275">Fatty acid biosynthesis</keyword>
<dbReference type="GO" id="GO:0019367">
    <property type="term" value="P:fatty acid elongation, saturated fatty acid"/>
    <property type="evidence" value="ECO:0007669"/>
    <property type="project" value="TreeGrafter"/>
</dbReference>
<keyword evidence="12" id="KW-1185">Reference proteome</keyword>
<keyword evidence="5 10" id="KW-0276">Fatty acid metabolism</keyword>
<dbReference type="Pfam" id="PF01151">
    <property type="entry name" value="ELO"/>
    <property type="match status" value="1"/>
</dbReference>
<comment type="similarity">
    <text evidence="10">Belongs to the ELO family.</text>
</comment>
<feature type="transmembrane region" description="Helical" evidence="10">
    <location>
        <begin position="26"/>
        <end position="46"/>
    </location>
</feature>
<keyword evidence="8 10" id="KW-0472">Membrane</keyword>
<comment type="caution">
    <text evidence="11">The sequence shown here is derived from an EMBL/GenBank/DDBJ whole genome shotgun (WGS) entry which is preliminary data.</text>
</comment>
<dbReference type="OrthoDB" id="434092at2759"/>
<evidence type="ECO:0000256" key="1">
    <source>
        <dbReference type="ARBA" id="ARBA00004141"/>
    </source>
</evidence>
<dbReference type="InterPro" id="IPR002076">
    <property type="entry name" value="ELO_fam"/>
</dbReference>
<keyword evidence="6 10" id="KW-1133">Transmembrane helix</keyword>
<dbReference type="GO" id="GO:0030148">
    <property type="term" value="P:sphingolipid biosynthetic process"/>
    <property type="evidence" value="ECO:0007669"/>
    <property type="project" value="TreeGrafter"/>
</dbReference>
<dbReference type="PANTHER" id="PTHR11157">
    <property type="entry name" value="FATTY ACID ACYL TRANSFERASE-RELATED"/>
    <property type="match status" value="1"/>
</dbReference>
<dbReference type="EMBL" id="CAKOFQ010007819">
    <property type="protein sequence ID" value="CAH2008591.1"/>
    <property type="molecule type" value="Genomic_DNA"/>
</dbReference>
<evidence type="ECO:0000313" key="11">
    <source>
        <dbReference type="EMBL" id="CAH2008591.1"/>
    </source>
</evidence>
<proteinExistence type="inferred from homology"/>
<protein>
    <recommendedName>
        <fullName evidence="10">Elongation of very long chain fatty acids protein</fullName>
        <ecNumber evidence="10">2.3.1.199</ecNumber>
    </recommendedName>
    <alternativeName>
        <fullName evidence="10">Very-long-chain 3-oxoacyl-CoA synthase</fullName>
    </alternativeName>
</protein>
<keyword evidence="7 10" id="KW-0443">Lipid metabolism</keyword>